<comment type="caution">
    <text evidence="1">The sequence shown here is derived from an EMBL/GenBank/DDBJ whole genome shotgun (WGS) entry which is preliminary data.</text>
</comment>
<dbReference type="Proteomes" id="UP000011944">
    <property type="component" value="Unassembled WGS sequence"/>
</dbReference>
<reference evidence="1 2" key="1">
    <citation type="submission" date="2012-10" db="EMBL/GenBank/DDBJ databases">
        <authorList>
            <person name="Strain E.A."/>
            <person name="Brown E."/>
            <person name="Allard M.W."/>
            <person name="Gonzalez-Escalona N."/>
            <person name="Timme R."/>
        </authorList>
    </citation>
    <scope>NUCLEOTIDE SEQUENCE [LARGE SCALE GENOMIC DNA]</scope>
    <source>
        <strain evidence="1 2">CFSAN001627</strain>
    </source>
</reference>
<dbReference type="AlphaFoldDB" id="M1ZWS3"/>
<proteinExistence type="predicted"/>
<name>M1ZWS3_CLOBO</name>
<evidence type="ECO:0000313" key="2">
    <source>
        <dbReference type="Proteomes" id="UP000011944"/>
    </source>
</evidence>
<protein>
    <submittedName>
        <fullName evidence="1">Uncharacterized protein</fullName>
    </submittedName>
</protein>
<feature type="non-terminal residue" evidence="1">
    <location>
        <position position="29"/>
    </location>
</feature>
<gene>
    <name evidence="1" type="ORF">CFSAN001627_11353</name>
</gene>
<organism evidence="1 2">
    <name type="scientific">Clostridium botulinum CFSAN001627</name>
    <dbReference type="NCBI Taxonomy" id="1232189"/>
    <lineage>
        <taxon>Bacteria</taxon>
        <taxon>Bacillati</taxon>
        <taxon>Bacillota</taxon>
        <taxon>Clostridia</taxon>
        <taxon>Eubacteriales</taxon>
        <taxon>Clostridiaceae</taxon>
        <taxon>Clostridium</taxon>
    </lineage>
</organism>
<reference evidence="1 2" key="2">
    <citation type="submission" date="2013-03" db="EMBL/GenBank/DDBJ databases">
        <title>Diversity in Clostridium botulinum.</title>
        <authorList>
            <person name="Timme R.E."/>
            <person name="Allard M."/>
            <person name="Luo Y."/>
            <person name="Strain E."/>
            <person name="Gonzalez-Escalona N."/>
            <person name="Brown E."/>
        </authorList>
    </citation>
    <scope>NUCLEOTIDE SEQUENCE [LARGE SCALE GENOMIC DNA]</scope>
    <source>
        <strain evidence="1 2">CFSAN001627</strain>
    </source>
</reference>
<accession>M1ZWS3</accession>
<evidence type="ECO:0000313" key="1">
    <source>
        <dbReference type="EMBL" id="EKN41729.1"/>
    </source>
</evidence>
<dbReference type="EMBL" id="AMXI01000666">
    <property type="protein sequence ID" value="EKN41729.1"/>
    <property type="molecule type" value="Genomic_DNA"/>
</dbReference>
<sequence>MYNTYMMYTCPYCANIPMYNSYDMYSPYD</sequence>